<dbReference type="Proteomes" id="UP000663760">
    <property type="component" value="Chromosome 16"/>
</dbReference>
<reference evidence="3" key="1">
    <citation type="submission" date="2020-02" db="EMBL/GenBank/DDBJ databases">
        <authorList>
            <person name="Scholz U."/>
            <person name="Mascher M."/>
            <person name="Fiebig A."/>
        </authorList>
    </citation>
    <scope>NUCLEOTIDE SEQUENCE</scope>
</reference>
<organism evidence="3 4">
    <name type="scientific">Spirodela intermedia</name>
    <name type="common">Intermediate duckweed</name>
    <dbReference type="NCBI Taxonomy" id="51605"/>
    <lineage>
        <taxon>Eukaryota</taxon>
        <taxon>Viridiplantae</taxon>
        <taxon>Streptophyta</taxon>
        <taxon>Embryophyta</taxon>
        <taxon>Tracheophyta</taxon>
        <taxon>Spermatophyta</taxon>
        <taxon>Magnoliopsida</taxon>
        <taxon>Liliopsida</taxon>
        <taxon>Araceae</taxon>
        <taxon>Lemnoideae</taxon>
        <taxon>Spirodela</taxon>
    </lineage>
</organism>
<evidence type="ECO:0000313" key="2">
    <source>
        <dbReference type="EMBL" id="CAA2632961.1"/>
    </source>
</evidence>
<keyword evidence="4" id="KW-1185">Reference proteome</keyword>
<evidence type="ECO:0000256" key="1">
    <source>
        <dbReference type="SAM" id="MobiDB-lite"/>
    </source>
</evidence>
<name>A0A7I8LHJ5_SPIIN</name>
<evidence type="ECO:0000313" key="4">
    <source>
        <dbReference type="Proteomes" id="UP000663760"/>
    </source>
</evidence>
<proteinExistence type="predicted"/>
<gene>
    <name evidence="2" type="ORF">SI7747_16018513</name>
    <name evidence="3" type="ORF">SI8410_16019928</name>
</gene>
<sequence>MRRSALCFFSKRWFRNSSRARSTSASSSGVASGSNVHTCLPA</sequence>
<accession>A0A7I8LHJ5</accession>
<feature type="region of interest" description="Disordered" evidence="1">
    <location>
        <begin position="17"/>
        <end position="42"/>
    </location>
</feature>
<dbReference type="EMBL" id="LR746279">
    <property type="protein sequence ID" value="CAA7409250.1"/>
    <property type="molecule type" value="Genomic_DNA"/>
</dbReference>
<dbReference type="AlphaFoldDB" id="A0A7I8LHJ5"/>
<evidence type="ECO:0000313" key="3">
    <source>
        <dbReference type="EMBL" id="CAA7409250.1"/>
    </source>
</evidence>
<protein>
    <submittedName>
        <fullName evidence="3">Uncharacterized protein</fullName>
    </submittedName>
</protein>
<dbReference type="EMBL" id="LR743603">
    <property type="protein sequence ID" value="CAA2632961.1"/>
    <property type="molecule type" value="Genomic_DNA"/>
</dbReference>
<feature type="compositionally biased region" description="Low complexity" evidence="1">
    <location>
        <begin position="17"/>
        <end position="36"/>
    </location>
</feature>